<dbReference type="VEuPathDB" id="FungiDB:PITG_20354"/>
<gene>
    <name evidence="1" type="ORF">PITG_20354</name>
</gene>
<dbReference type="InParanoid" id="D0P1Q6"/>
<evidence type="ECO:0000313" key="2">
    <source>
        <dbReference type="Proteomes" id="UP000006643"/>
    </source>
</evidence>
<protein>
    <submittedName>
        <fullName evidence="1">Uncharacterized protein</fullName>
    </submittedName>
</protein>
<name>D0P1Q6_PHYIT</name>
<sequence>MGWCAGSGSSVPNLPYKAQEIGRDQGLRTVYARTPLDDKGAWMKRMEPSVGTLRLAWTKKKCRESSVVALGRALDEQGSVSSVEDEMEGVALFTNPQGVWNLYSGTWDVPPGRAWNGKFWAET</sequence>
<accession>D0P1Q6</accession>
<reference evidence="2" key="1">
    <citation type="journal article" date="2009" name="Nature">
        <title>Genome sequence and analysis of the Irish potato famine pathogen Phytophthora infestans.</title>
        <authorList>
            <consortium name="The Broad Institute Genome Sequencing Platform"/>
            <person name="Haas B.J."/>
            <person name="Kamoun S."/>
            <person name="Zody M.C."/>
            <person name="Jiang R.H."/>
            <person name="Handsaker R.E."/>
            <person name="Cano L.M."/>
            <person name="Grabherr M."/>
            <person name="Kodira C.D."/>
            <person name="Raffaele S."/>
            <person name="Torto-Alalibo T."/>
            <person name="Bozkurt T.O."/>
            <person name="Ah-Fong A.M."/>
            <person name="Alvarado L."/>
            <person name="Anderson V.L."/>
            <person name="Armstrong M.R."/>
            <person name="Avrova A."/>
            <person name="Baxter L."/>
            <person name="Beynon J."/>
            <person name="Boevink P.C."/>
            <person name="Bollmann S.R."/>
            <person name="Bos J.I."/>
            <person name="Bulone V."/>
            <person name="Cai G."/>
            <person name="Cakir C."/>
            <person name="Carrington J.C."/>
            <person name="Chawner M."/>
            <person name="Conti L."/>
            <person name="Costanzo S."/>
            <person name="Ewan R."/>
            <person name="Fahlgren N."/>
            <person name="Fischbach M.A."/>
            <person name="Fugelstad J."/>
            <person name="Gilroy E.M."/>
            <person name="Gnerre S."/>
            <person name="Green P.J."/>
            <person name="Grenville-Briggs L.J."/>
            <person name="Griffith J."/>
            <person name="Grunwald N.J."/>
            <person name="Horn K."/>
            <person name="Horner N.R."/>
            <person name="Hu C.H."/>
            <person name="Huitema E."/>
            <person name="Jeong D.H."/>
            <person name="Jones A.M."/>
            <person name="Jones J.D."/>
            <person name="Jones R.W."/>
            <person name="Karlsson E.K."/>
            <person name="Kunjeti S.G."/>
            <person name="Lamour K."/>
            <person name="Liu Z."/>
            <person name="Ma L."/>
            <person name="Maclean D."/>
            <person name="Chibucos M.C."/>
            <person name="McDonald H."/>
            <person name="McWalters J."/>
            <person name="Meijer H.J."/>
            <person name="Morgan W."/>
            <person name="Morris P.F."/>
            <person name="Munro C.A."/>
            <person name="O'Neill K."/>
            <person name="Ospina-Giraldo M."/>
            <person name="Pinzon A."/>
            <person name="Pritchard L."/>
            <person name="Ramsahoye B."/>
            <person name="Ren Q."/>
            <person name="Restrepo S."/>
            <person name="Roy S."/>
            <person name="Sadanandom A."/>
            <person name="Savidor A."/>
            <person name="Schornack S."/>
            <person name="Schwartz D.C."/>
            <person name="Schumann U.D."/>
            <person name="Schwessinger B."/>
            <person name="Seyer L."/>
            <person name="Sharpe T."/>
            <person name="Silvar C."/>
            <person name="Song J."/>
            <person name="Studholme D.J."/>
            <person name="Sykes S."/>
            <person name="Thines M."/>
            <person name="van de Vondervoort P.J."/>
            <person name="Phuntumart V."/>
            <person name="Wawra S."/>
            <person name="Weide R."/>
            <person name="Win J."/>
            <person name="Young C."/>
            <person name="Zhou S."/>
            <person name="Fry W."/>
            <person name="Meyers B.C."/>
            <person name="van West P."/>
            <person name="Ristaino J."/>
            <person name="Govers F."/>
            <person name="Birch P.R."/>
            <person name="Whisson S.C."/>
            <person name="Judelson H.S."/>
            <person name="Nusbaum C."/>
        </authorList>
    </citation>
    <scope>NUCLEOTIDE SEQUENCE [LARGE SCALE GENOMIC DNA]</scope>
    <source>
        <strain evidence="2">T30-4</strain>
    </source>
</reference>
<proteinExistence type="predicted"/>
<dbReference type="AlphaFoldDB" id="D0P1Q6"/>
<dbReference type="Proteomes" id="UP000006643">
    <property type="component" value="Unassembled WGS sequence"/>
</dbReference>
<dbReference type="RefSeq" id="XP_002895760.1">
    <property type="nucleotide sequence ID" value="XM_002895714.1"/>
</dbReference>
<dbReference type="KEGG" id="pif:PITG_20354"/>
<dbReference type="OrthoDB" id="128250at2759"/>
<dbReference type="HOGENOM" id="CLU_2019729_0_0_1"/>
<dbReference type="EMBL" id="DS028255">
    <property type="protein sequence ID" value="EEY54691.1"/>
    <property type="molecule type" value="Genomic_DNA"/>
</dbReference>
<organism evidence="1 2">
    <name type="scientific">Phytophthora infestans (strain T30-4)</name>
    <name type="common">Potato late blight agent</name>
    <dbReference type="NCBI Taxonomy" id="403677"/>
    <lineage>
        <taxon>Eukaryota</taxon>
        <taxon>Sar</taxon>
        <taxon>Stramenopiles</taxon>
        <taxon>Oomycota</taxon>
        <taxon>Peronosporomycetes</taxon>
        <taxon>Peronosporales</taxon>
        <taxon>Peronosporaceae</taxon>
        <taxon>Phytophthora</taxon>
    </lineage>
</organism>
<evidence type="ECO:0000313" key="1">
    <source>
        <dbReference type="EMBL" id="EEY54691.1"/>
    </source>
</evidence>
<dbReference type="GeneID" id="9463930"/>
<keyword evidence="2" id="KW-1185">Reference proteome</keyword>